<dbReference type="AlphaFoldDB" id="X1CYY4"/>
<gene>
    <name evidence="1" type="ORF">S01H4_54513</name>
</gene>
<evidence type="ECO:0000313" key="1">
    <source>
        <dbReference type="EMBL" id="GAH13741.1"/>
    </source>
</evidence>
<reference evidence="1" key="1">
    <citation type="journal article" date="2014" name="Front. Microbiol.">
        <title>High frequency of phylogenetically diverse reductive dehalogenase-homologous genes in deep subseafloor sedimentary metagenomes.</title>
        <authorList>
            <person name="Kawai M."/>
            <person name="Futagami T."/>
            <person name="Toyoda A."/>
            <person name="Takaki Y."/>
            <person name="Nishi S."/>
            <person name="Hori S."/>
            <person name="Arai W."/>
            <person name="Tsubouchi T."/>
            <person name="Morono Y."/>
            <person name="Uchiyama I."/>
            <person name="Ito T."/>
            <person name="Fujiyama A."/>
            <person name="Inagaki F."/>
            <person name="Takami H."/>
        </authorList>
    </citation>
    <scope>NUCLEOTIDE SEQUENCE</scope>
    <source>
        <strain evidence="1">Expedition CK06-06</strain>
    </source>
</reference>
<sequence>QTGQVRVVPSVLIVKVLPFASITAKAKNADAFTRSL</sequence>
<protein>
    <submittedName>
        <fullName evidence="1">Uncharacterized protein</fullName>
    </submittedName>
</protein>
<feature type="non-terminal residue" evidence="1">
    <location>
        <position position="1"/>
    </location>
</feature>
<proteinExistence type="predicted"/>
<dbReference type="EMBL" id="BART01031379">
    <property type="protein sequence ID" value="GAH13741.1"/>
    <property type="molecule type" value="Genomic_DNA"/>
</dbReference>
<name>X1CYY4_9ZZZZ</name>
<comment type="caution">
    <text evidence="1">The sequence shown here is derived from an EMBL/GenBank/DDBJ whole genome shotgun (WGS) entry which is preliminary data.</text>
</comment>
<organism evidence="1">
    <name type="scientific">marine sediment metagenome</name>
    <dbReference type="NCBI Taxonomy" id="412755"/>
    <lineage>
        <taxon>unclassified sequences</taxon>
        <taxon>metagenomes</taxon>
        <taxon>ecological metagenomes</taxon>
    </lineage>
</organism>
<accession>X1CYY4</accession>